<dbReference type="Gene3D" id="1.20.1260.10">
    <property type="match status" value="1"/>
</dbReference>
<dbReference type="AlphaFoldDB" id="A0A2N6T406"/>
<dbReference type="Proteomes" id="UP000235836">
    <property type="component" value="Unassembled WGS sequence"/>
</dbReference>
<name>A0A2N6T406_9CORY</name>
<comment type="caution">
    <text evidence="2">The sequence shown here is derived from an EMBL/GenBank/DDBJ whole genome shotgun (WGS) entry which is preliminary data.</text>
</comment>
<dbReference type="InterPro" id="IPR009078">
    <property type="entry name" value="Ferritin-like_SF"/>
</dbReference>
<organism evidence="2 3">
    <name type="scientific">Corynebacterium tuscaniense</name>
    <dbReference type="NCBI Taxonomy" id="302449"/>
    <lineage>
        <taxon>Bacteria</taxon>
        <taxon>Bacillati</taxon>
        <taxon>Actinomycetota</taxon>
        <taxon>Actinomycetes</taxon>
        <taxon>Mycobacteriales</taxon>
        <taxon>Corynebacteriaceae</taxon>
        <taxon>Corynebacterium</taxon>
    </lineage>
</organism>
<dbReference type="EMBL" id="PNHG01000011">
    <property type="protein sequence ID" value="PMC64061.1"/>
    <property type="molecule type" value="Genomic_DNA"/>
</dbReference>
<dbReference type="Pfam" id="PF14530">
    <property type="entry name" value="DUF4439"/>
    <property type="match status" value="1"/>
</dbReference>
<gene>
    <name evidence="2" type="ORF">CJ203_07860</name>
</gene>
<evidence type="ECO:0000313" key="3">
    <source>
        <dbReference type="Proteomes" id="UP000235836"/>
    </source>
</evidence>
<dbReference type="SUPFAM" id="SSF47240">
    <property type="entry name" value="Ferritin-like"/>
    <property type="match status" value="1"/>
</dbReference>
<reference evidence="2 3" key="1">
    <citation type="submission" date="2017-09" db="EMBL/GenBank/DDBJ databases">
        <title>Bacterial strain isolated from the female urinary microbiota.</title>
        <authorList>
            <person name="Thomas-White K."/>
            <person name="Kumar N."/>
            <person name="Forster S."/>
            <person name="Putonti C."/>
            <person name="Lawley T."/>
            <person name="Wolfe A.J."/>
        </authorList>
    </citation>
    <scope>NUCLEOTIDE SEQUENCE [LARGE SCALE GENOMIC DNA]</scope>
    <source>
        <strain evidence="2 3">UMB0792</strain>
    </source>
</reference>
<keyword evidence="3" id="KW-1185">Reference proteome</keyword>
<dbReference type="InterPro" id="IPR029447">
    <property type="entry name" value="DUF4439"/>
</dbReference>
<evidence type="ECO:0000313" key="2">
    <source>
        <dbReference type="EMBL" id="PMC64061.1"/>
    </source>
</evidence>
<accession>A0A2N6T406</accession>
<sequence>MPCRPLYCPTGRVNHVKSPRYLATLCIVAALPLTACSPVDIFGPHANNTIMELAKQASADQLGGETEWNKLRATHADQLQEEARRLCGINDRGEVPTSCNVTYGDTDLPASGNAQELVAQTAQVATKVPADSRDLVIAQAIDAASTAELPIDGFKSPIEGLEPLNAAKELLSAEYAVEFGLDIASAYADTQLHSRINDLRLLHDARVATLHHAFPTGDLPAREAGYEIPEGAPTNPSEAAAFVDALENNLVEHWRVAAANADSPEWRELAILLAGHAQSAANQN</sequence>
<feature type="domain" description="DUF4439" evidence="1">
    <location>
        <begin position="167"/>
        <end position="274"/>
    </location>
</feature>
<protein>
    <recommendedName>
        <fullName evidence="1">DUF4439 domain-containing protein</fullName>
    </recommendedName>
</protein>
<dbReference type="InterPro" id="IPR012347">
    <property type="entry name" value="Ferritin-like"/>
</dbReference>
<proteinExistence type="predicted"/>
<evidence type="ECO:0000259" key="1">
    <source>
        <dbReference type="Pfam" id="PF14530"/>
    </source>
</evidence>